<accession>A0ABU6UKM1</accession>
<keyword evidence="1" id="KW-0812">Transmembrane</keyword>
<keyword evidence="1" id="KW-0472">Membrane</keyword>
<gene>
    <name evidence="2" type="ORF">PIB30_064719</name>
</gene>
<feature type="transmembrane region" description="Helical" evidence="1">
    <location>
        <begin position="12"/>
        <end position="31"/>
    </location>
</feature>
<dbReference type="EMBL" id="JASCZI010121463">
    <property type="protein sequence ID" value="MED6161857.1"/>
    <property type="molecule type" value="Genomic_DNA"/>
</dbReference>
<reference evidence="2 3" key="1">
    <citation type="journal article" date="2023" name="Plants (Basel)">
        <title>Bridging the Gap: Combining Genomics and Transcriptomics Approaches to Understand Stylosanthes scabra, an Orphan Legume from the Brazilian Caatinga.</title>
        <authorList>
            <person name="Ferreira-Neto J.R.C."/>
            <person name="da Silva M.D."/>
            <person name="Binneck E."/>
            <person name="de Melo N.F."/>
            <person name="da Silva R.H."/>
            <person name="de Melo A.L.T.M."/>
            <person name="Pandolfi V."/>
            <person name="Bustamante F.O."/>
            <person name="Brasileiro-Vidal A.C."/>
            <person name="Benko-Iseppon A.M."/>
        </authorList>
    </citation>
    <scope>NUCLEOTIDE SEQUENCE [LARGE SCALE GENOMIC DNA]</scope>
    <source>
        <tissue evidence="2">Leaves</tissue>
    </source>
</reference>
<organism evidence="2 3">
    <name type="scientific">Stylosanthes scabra</name>
    <dbReference type="NCBI Taxonomy" id="79078"/>
    <lineage>
        <taxon>Eukaryota</taxon>
        <taxon>Viridiplantae</taxon>
        <taxon>Streptophyta</taxon>
        <taxon>Embryophyta</taxon>
        <taxon>Tracheophyta</taxon>
        <taxon>Spermatophyta</taxon>
        <taxon>Magnoliopsida</taxon>
        <taxon>eudicotyledons</taxon>
        <taxon>Gunneridae</taxon>
        <taxon>Pentapetalae</taxon>
        <taxon>rosids</taxon>
        <taxon>fabids</taxon>
        <taxon>Fabales</taxon>
        <taxon>Fabaceae</taxon>
        <taxon>Papilionoideae</taxon>
        <taxon>50 kb inversion clade</taxon>
        <taxon>dalbergioids sensu lato</taxon>
        <taxon>Dalbergieae</taxon>
        <taxon>Pterocarpus clade</taxon>
        <taxon>Stylosanthes</taxon>
    </lineage>
</organism>
<dbReference type="Proteomes" id="UP001341840">
    <property type="component" value="Unassembled WGS sequence"/>
</dbReference>
<keyword evidence="3" id="KW-1185">Reference proteome</keyword>
<name>A0ABU6UKM1_9FABA</name>
<evidence type="ECO:0000313" key="2">
    <source>
        <dbReference type="EMBL" id="MED6161857.1"/>
    </source>
</evidence>
<comment type="caution">
    <text evidence="2">The sequence shown here is derived from an EMBL/GenBank/DDBJ whole genome shotgun (WGS) entry which is preliminary data.</text>
</comment>
<sequence>MRVRVRESHGLTWMVVVITIHPPLPAAITFARELRLTHRLRLHEVCSVLFDSIPTRIMQLSMVSEAYELATPATMDDVSASSACG</sequence>
<protein>
    <recommendedName>
        <fullName evidence="4">Secreted protein</fullName>
    </recommendedName>
</protein>
<evidence type="ECO:0000313" key="3">
    <source>
        <dbReference type="Proteomes" id="UP001341840"/>
    </source>
</evidence>
<evidence type="ECO:0000256" key="1">
    <source>
        <dbReference type="SAM" id="Phobius"/>
    </source>
</evidence>
<proteinExistence type="predicted"/>
<keyword evidence="1" id="KW-1133">Transmembrane helix</keyword>
<evidence type="ECO:0008006" key="4">
    <source>
        <dbReference type="Google" id="ProtNLM"/>
    </source>
</evidence>